<dbReference type="GO" id="GO:0006281">
    <property type="term" value="P:DNA repair"/>
    <property type="evidence" value="ECO:0007669"/>
    <property type="project" value="UniProtKB-KW"/>
</dbReference>
<evidence type="ECO:0000256" key="5">
    <source>
        <dbReference type="SAM" id="MobiDB-lite"/>
    </source>
</evidence>
<feature type="compositionally biased region" description="Low complexity" evidence="5">
    <location>
        <begin position="49"/>
        <end position="65"/>
    </location>
</feature>
<dbReference type="GO" id="GO:0005634">
    <property type="term" value="C:nucleus"/>
    <property type="evidence" value="ECO:0007669"/>
    <property type="project" value="UniProtKB-SubCell"/>
</dbReference>
<dbReference type="GO" id="GO:0006334">
    <property type="term" value="P:nucleosome assembly"/>
    <property type="evidence" value="ECO:0007669"/>
    <property type="project" value="TreeGrafter"/>
</dbReference>
<evidence type="ECO:0000313" key="8">
    <source>
        <dbReference type="Proteomes" id="UP000245771"/>
    </source>
</evidence>
<accession>A0A316VLB9</accession>
<feature type="region of interest" description="Disordered" evidence="5">
    <location>
        <begin position="498"/>
        <end position="519"/>
    </location>
</feature>
<dbReference type="InParanoid" id="A0A316VLB9"/>
<proteinExistence type="predicted"/>
<evidence type="ECO:0000256" key="2">
    <source>
        <dbReference type="ARBA" id="ARBA00022763"/>
    </source>
</evidence>
<keyword evidence="3" id="KW-0234">DNA repair</keyword>
<dbReference type="GeneID" id="37023368"/>
<feature type="domain" description="Chromatin assembly factor 1 subunit A dimerization" evidence="6">
    <location>
        <begin position="390"/>
        <end position="463"/>
    </location>
</feature>
<keyword evidence="4" id="KW-0539">Nucleus</keyword>
<dbReference type="AlphaFoldDB" id="A0A316VLB9"/>
<sequence length="716" mass="79984">MSILTHTMPRSLEPLSDVDMNMVKMDSSQKKGQSSESNGIGHSAKSREGSSSSSSQNGLKASSSKSLKRKSDTISSDQNDNAPKAEGSEKAKKPKKRVSLVNESGKEGEAPPTTKKDDKRLEKEEKRKEKEAKEEEKRKEKEAKEEEKRKERQAKEAEKAKKDAEKAAKEAEKEAREEEKRKERQVKEAEKAKRYAEKAARDAEKEAKEEEKRKERQARDAEKAKKEAEKIAKEAEKEAKRQKEIMQTKMSASFMSAFVQKPAGPSISPKKQIPDDVSDFDRTFLPCTFKNLAPINRFSRAVASDFDGCIGKSDLAQDKLLKSFLEDGNKSKPARAQGRKSRKGIRAPVSVRESMRLITEAGVLGDDRLLEENGKRGLANLADRKKLPIKLLHFASDRRPAWYGTWTRSSNFVSSRKPLAQDPVALDYSYDSDAEWEDFDPMEGDDLNDNDDKEDDHESRSDSDSEMDDFLVDDLEEEEDEEGDGDLEMNMFGNRKSVSPVKSLRGRNRSSLSPSKPFVNKLDAKKKPKKFKPIGRRFEAKLVKFETGPHWETELGVASYEGFNAYQMEMLNDTYIGLNPFTFTSTDLSGTDTTIPTSTIKKEHCEQIVNANVLASASTSPSNPNKPSAQAAVLTKAKAFPEEHLKDLLGSIEGSSSIRPVLIEGLHSKYATEGKAAVPKTTLEACLTTYAEKQSKKAGGKWVIKAEFREMAGLQA</sequence>
<feature type="compositionally biased region" description="Basic and acidic residues" evidence="5">
    <location>
        <begin position="104"/>
        <end position="243"/>
    </location>
</feature>
<dbReference type="EMBL" id="KZ819602">
    <property type="protein sequence ID" value="PWN37163.1"/>
    <property type="molecule type" value="Genomic_DNA"/>
</dbReference>
<evidence type="ECO:0000256" key="4">
    <source>
        <dbReference type="ARBA" id="ARBA00023242"/>
    </source>
</evidence>
<dbReference type="PANTHER" id="PTHR15272">
    <property type="entry name" value="CHROMATIN ASSEMBLY FACTOR 1 SUBUNIT A CAF-1 SUBUNIT A"/>
    <property type="match status" value="1"/>
</dbReference>
<feature type="region of interest" description="Disordered" evidence="5">
    <location>
        <begin position="435"/>
        <end position="469"/>
    </location>
</feature>
<dbReference type="PANTHER" id="PTHR15272:SF0">
    <property type="entry name" value="CHROMATIN ASSEMBLY FACTOR 1 SUBUNIT A"/>
    <property type="match status" value="1"/>
</dbReference>
<comment type="subcellular location">
    <subcellularLocation>
        <location evidence="1">Nucleus</location>
    </subcellularLocation>
</comment>
<dbReference type="RefSeq" id="XP_025357465.1">
    <property type="nucleotide sequence ID" value="XM_025501587.1"/>
</dbReference>
<dbReference type="InterPro" id="IPR022043">
    <property type="entry name" value="CAF1A_DD"/>
</dbReference>
<dbReference type="GO" id="GO:0033186">
    <property type="term" value="C:CAF-1 complex"/>
    <property type="evidence" value="ECO:0007669"/>
    <property type="project" value="TreeGrafter"/>
</dbReference>
<dbReference type="Proteomes" id="UP000245771">
    <property type="component" value="Unassembled WGS sequence"/>
</dbReference>
<organism evidence="7 8">
    <name type="scientific">Meira miltonrushii</name>
    <dbReference type="NCBI Taxonomy" id="1280837"/>
    <lineage>
        <taxon>Eukaryota</taxon>
        <taxon>Fungi</taxon>
        <taxon>Dikarya</taxon>
        <taxon>Basidiomycota</taxon>
        <taxon>Ustilaginomycotina</taxon>
        <taxon>Exobasidiomycetes</taxon>
        <taxon>Exobasidiales</taxon>
        <taxon>Brachybasidiaceae</taxon>
        <taxon>Meira</taxon>
    </lineage>
</organism>
<keyword evidence="8" id="KW-1185">Reference proteome</keyword>
<keyword evidence="2" id="KW-0227">DNA damage</keyword>
<feature type="region of interest" description="Disordered" evidence="5">
    <location>
        <begin position="1"/>
        <end position="243"/>
    </location>
</feature>
<evidence type="ECO:0000256" key="3">
    <source>
        <dbReference type="ARBA" id="ARBA00023204"/>
    </source>
</evidence>
<feature type="region of interest" description="Disordered" evidence="5">
    <location>
        <begin position="326"/>
        <end position="347"/>
    </location>
</feature>
<reference evidence="7 8" key="1">
    <citation type="journal article" date="2018" name="Mol. Biol. Evol.">
        <title>Broad Genomic Sampling Reveals a Smut Pathogenic Ancestry of the Fungal Clade Ustilaginomycotina.</title>
        <authorList>
            <person name="Kijpornyongpan T."/>
            <person name="Mondo S.J."/>
            <person name="Barry K."/>
            <person name="Sandor L."/>
            <person name="Lee J."/>
            <person name="Lipzen A."/>
            <person name="Pangilinan J."/>
            <person name="LaButti K."/>
            <person name="Hainaut M."/>
            <person name="Henrissat B."/>
            <person name="Grigoriev I.V."/>
            <person name="Spatafora J.W."/>
            <person name="Aime M.C."/>
        </authorList>
    </citation>
    <scope>NUCLEOTIDE SEQUENCE [LARGE SCALE GENOMIC DNA]</scope>
    <source>
        <strain evidence="7 8">MCA 3882</strain>
    </source>
</reference>
<dbReference type="STRING" id="1280837.A0A316VLB9"/>
<feature type="compositionally biased region" description="Polar residues" evidence="5">
    <location>
        <begin position="30"/>
        <end position="40"/>
    </location>
</feature>
<evidence type="ECO:0000313" key="7">
    <source>
        <dbReference type="EMBL" id="PWN37163.1"/>
    </source>
</evidence>
<evidence type="ECO:0000256" key="1">
    <source>
        <dbReference type="ARBA" id="ARBA00004123"/>
    </source>
</evidence>
<dbReference type="Pfam" id="PF12253">
    <property type="entry name" value="CAF1A_dimeriz"/>
    <property type="match status" value="1"/>
</dbReference>
<feature type="compositionally biased region" description="Acidic residues" evidence="5">
    <location>
        <begin position="435"/>
        <end position="455"/>
    </location>
</feature>
<gene>
    <name evidence="7" type="ORF">FA14DRAFT_187292</name>
</gene>
<evidence type="ECO:0000259" key="6">
    <source>
        <dbReference type="Pfam" id="PF12253"/>
    </source>
</evidence>
<name>A0A316VLB9_9BASI</name>
<dbReference type="OrthoDB" id="440676at2759"/>
<protein>
    <recommendedName>
        <fullName evidence="6">Chromatin assembly factor 1 subunit A dimerization domain-containing protein</fullName>
    </recommendedName>
</protein>